<name>A0ABV6VY01_9ACTN</name>
<comment type="caution">
    <text evidence="1">The sequence shown here is derived from an EMBL/GenBank/DDBJ whole genome shotgun (WGS) entry which is preliminary data.</text>
</comment>
<reference evidence="1 2" key="1">
    <citation type="submission" date="2024-09" db="EMBL/GenBank/DDBJ databases">
        <authorList>
            <person name="Lee S.D."/>
        </authorList>
    </citation>
    <scope>NUCLEOTIDE SEQUENCE [LARGE SCALE GENOMIC DNA]</scope>
    <source>
        <strain evidence="1 2">N8-3</strain>
    </source>
</reference>
<dbReference type="EMBL" id="JBHFAB010000013">
    <property type="protein sequence ID" value="MFC1418650.1"/>
    <property type="molecule type" value="Genomic_DNA"/>
</dbReference>
<evidence type="ECO:0000313" key="2">
    <source>
        <dbReference type="Proteomes" id="UP001592531"/>
    </source>
</evidence>
<accession>A0ABV6VY01</accession>
<dbReference type="RefSeq" id="WP_380537446.1">
    <property type="nucleotide sequence ID" value="NZ_JBHFAB010000013.1"/>
</dbReference>
<proteinExistence type="predicted"/>
<dbReference type="Proteomes" id="UP001592531">
    <property type="component" value="Unassembled WGS sequence"/>
</dbReference>
<gene>
    <name evidence="1" type="ORF">ACEZDE_18730</name>
</gene>
<organism evidence="1 2">
    <name type="scientific">Streptacidiphilus cavernicola</name>
    <dbReference type="NCBI Taxonomy" id="3342716"/>
    <lineage>
        <taxon>Bacteria</taxon>
        <taxon>Bacillati</taxon>
        <taxon>Actinomycetota</taxon>
        <taxon>Actinomycetes</taxon>
        <taxon>Kitasatosporales</taxon>
        <taxon>Streptomycetaceae</taxon>
        <taxon>Streptacidiphilus</taxon>
    </lineage>
</organism>
<protein>
    <submittedName>
        <fullName evidence="1">Uncharacterized protein</fullName>
    </submittedName>
</protein>
<sequence length="131" mass="14001">MIKAKVFTEQGLPILLIGLTAANIASLHAGNALTIDTSRFGLPHIDLLITGQGHGQVAAVREPSDPVPLVMVNLHPDQTPEMITEHSAVRLDLDHLSVGPIRLLVFAAEDEHALTSLLGPFLGPQPTGERR</sequence>
<keyword evidence="2" id="KW-1185">Reference proteome</keyword>
<evidence type="ECO:0000313" key="1">
    <source>
        <dbReference type="EMBL" id="MFC1418650.1"/>
    </source>
</evidence>